<dbReference type="GO" id="GO:0005634">
    <property type="term" value="C:nucleus"/>
    <property type="evidence" value="ECO:0000314"/>
    <property type="project" value="FlyBase"/>
</dbReference>
<dbReference type="DNASU" id="318658"/>
<dbReference type="GeneID" id="318658"/>
<accession>Q8IMZ6</accession>
<gene>
    <name evidence="2 4" type="primary">Tpl94D</name>
    <name evidence="3" type="synonym">CG31281-RA</name>
    <name evidence="2" type="synonym">Dmel\CG31281</name>
    <name evidence="2" type="synonym">NEST:bs11b10</name>
    <name evidence="2" type="synonym">NEST:bs30g09</name>
    <name evidence="2" type="synonym">tpl</name>
    <name evidence="2" type="synonym">tpl94D</name>
    <name evidence="2" type="synonym">Tpl[94D]</name>
    <name evidence="2" type="synonym">tpl[94D]</name>
    <name evidence="2 4" type="ORF">CG31281</name>
    <name evidence="2" type="ORF">Dmel_CG31281</name>
</gene>
<dbReference type="EMBL" id="BT025106">
    <property type="protein sequence ID" value="ABE73277.2"/>
    <property type="molecule type" value="mRNA"/>
</dbReference>
<dbReference type="OMA" id="HCEMPRS"/>
<reference evidence="2" key="13">
    <citation type="journal article" date="2015" name="G3 (Bethesda)">
        <title>Gene Model Annotations for Drosophila melanogaster: The Rule-Benders.</title>
        <authorList>
            <consortium name="FlyBase Consortium"/>
            <person name="Crosby M.A."/>
            <person name="Gramates L.S."/>
            <person name="Dos Santos G."/>
            <person name="Matthews B.B."/>
            <person name="St Pierre S.E."/>
            <person name="Zhou P."/>
            <person name="Schroeder A.J."/>
            <person name="Falls K."/>
            <person name="Emmert D.B."/>
            <person name="Russo S.M."/>
            <person name="Gelbart W.M."/>
            <person name="null"/>
        </authorList>
    </citation>
    <scope>NUCLEOTIDE SEQUENCE</scope>
</reference>
<dbReference type="CTD" id="318658"/>
<reference evidence="5" key="2">
    <citation type="journal article" date="2002" name="Genome Biol.">
        <title>Finishing a whole-genome shotgun: release 3 of the Drosophila melanogaster euchromatic genome sequence.</title>
        <authorList>
            <person name="Celniker S.E."/>
            <person name="Wheeler D.A."/>
            <person name="Kronmiller B."/>
            <person name="Carlson J.W."/>
            <person name="Halpern A."/>
            <person name="Patel S."/>
            <person name="Adams M."/>
            <person name="Champe M."/>
            <person name="Dugan S.P."/>
            <person name="Frise E."/>
            <person name="Hodgson A."/>
            <person name="George R.A."/>
            <person name="Hoskins R.A."/>
            <person name="Laverty T."/>
            <person name="Muzny D.M."/>
            <person name="Nelson C.R."/>
            <person name="Pacleb J.M."/>
            <person name="Park S."/>
            <person name="Pfeiffer B.D."/>
            <person name="Richards S."/>
            <person name="Sodergren E.J."/>
            <person name="Svirskas R."/>
            <person name="Tabor P.E."/>
            <person name="Wan K."/>
            <person name="Stapleton M."/>
            <person name="Sutton G.G."/>
            <person name="Venter C."/>
            <person name="Weinstock G."/>
            <person name="Scherer S.E."/>
            <person name="Myers E.W."/>
            <person name="Gibbs R.A."/>
            <person name="Rubin G.M."/>
        </authorList>
    </citation>
    <scope>NUCLEOTIDE SEQUENCE [LARGE SCALE GENOMIC DNA]</scope>
    <source>
        <strain evidence="5">Berkeley</strain>
    </source>
</reference>
<evidence type="ECO:0000313" key="4">
    <source>
        <dbReference type="FlyBase" id="FBgn0051281"/>
    </source>
</evidence>
<dbReference type="OrthoDB" id="7861693at2759"/>
<dbReference type="Pfam" id="PF06382">
    <property type="entry name" value="Protamine_like"/>
    <property type="match status" value="1"/>
</dbReference>
<reference evidence="3" key="11">
    <citation type="submission" date="2009-09" db="EMBL/GenBank/DDBJ databases">
        <authorList>
            <person name="Carlson J."/>
            <person name="Booth B."/>
            <person name="Frise E."/>
            <person name="Park S."/>
            <person name="Wan K."/>
            <person name="Yu C."/>
            <person name="Celniker S."/>
        </authorList>
    </citation>
    <scope>NUCLEOTIDE SEQUENCE</scope>
</reference>
<dbReference type="AGR" id="FB:FBgn0051281"/>
<reference evidence="2" key="14">
    <citation type="journal article" date="2015" name="Genome Res.">
        <title>The Release 6 reference sequence of the Drosophila melanogaster genome.</title>
        <authorList>
            <person name="Hoskins R.A."/>
            <person name="Carlson J.W."/>
            <person name="Wan K.H."/>
            <person name="Park S."/>
            <person name="Mendez I."/>
            <person name="Galle S.E."/>
            <person name="Booth B.W."/>
            <person name="Pfeiffer B.D."/>
            <person name="George R.A."/>
            <person name="Svirskas R."/>
            <person name="Krzywinski M."/>
            <person name="Schein J."/>
            <person name="Accardo M.C."/>
            <person name="Damia E."/>
            <person name="Messina G."/>
            <person name="Mendez-Lago M."/>
            <person name="de Pablos B."/>
            <person name="Demakova O.V."/>
            <person name="Andreyeva E.N."/>
            <person name="Boldyreva L.V."/>
            <person name="Marra M."/>
            <person name="Carvalho A.B."/>
            <person name="Dimitri P."/>
            <person name="Villasante A."/>
            <person name="Zhimulev I.F."/>
            <person name="Rubin G.M."/>
            <person name="Karpen G.H."/>
            <person name="Celniker S.E."/>
        </authorList>
    </citation>
    <scope>NUCLEOTIDE SEQUENCE</scope>
</reference>
<reference evidence="2 5" key="1">
    <citation type="journal article" date="2000" name="Science">
        <title>The genome sequence of Drosophila melanogaster.</title>
        <authorList>
            <person name="Adams M.D."/>
            <person name="Celniker S.E."/>
            <person name="Holt R.A."/>
            <person name="Evans C.A."/>
            <person name="Gocayne J.D."/>
            <person name="Amanatides P.G."/>
            <person name="Scherer S.E."/>
            <person name="Li P.W."/>
            <person name="Hoskins R.A."/>
            <person name="Galle R.F."/>
            <person name="George R.A."/>
            <person name="Lewis S.E."/>
            <person name="Richards S."/>
            <person name="Ashburner M."/>
            <person name="Henderson S.N."/>
            <person name="Sutton G.G."/>
            <person name="Wortman J.R."/>
            <person name="Yandell M.D."/>
            <person name="Zhang Q."/>
            <person name="Chen L.X."/>
            <person name="Brandon R.C."/>
            <person name="Rogers Y.H."/>
            <person name="Blazej R.G."/>
            <person name="Champe M."/>
            <person name="Pfeiffer B.D."/>
            <person name="Wan K.H."/>
            <person name="Doyle C."/>
            <person name="Baxter E.G."/>
            <person name="Helt G."/>
            <person name="Nelson C.R."/>
            <person name="Gabor G.L."/>
            <person name="Abril J.F."/>
            <person name="Agbayani A."/>
            <person name="An H.J."/>
            <person name="Andrews-Pfannkoch C."/>
            <person name="Baldwin D."/>
            <person name="Ballew R.M."/>
            <person name="Basu A."/>
            <person name="Baxendale J."/>
            <person name="Bayraktaroglu L."/>
            <person name="Beasley E.M."/>
            <person name="Beeson K.Y."/>
            <person name="Benos P.V."/>
            <person name="Berman B.P."/>
            <person name="Bhandari D."/>
            <person name="Bolshakov S."/>
            <person name="Borkova D."/>
            <person name="Botchan M.R."/>
            <person name="Bouck J."/>
            <person name="Brokstein P."/>
            <person name="Brottier P."/>
            <person name="Burtis K.C."/>
            <person name="Busam D.A."/>
            <person name="Butler H."/>
            <person name="Cadieu E."/>
            <person name="Center A."/>
            <person name="Chandra I."/>
            <person name="Cherry J.M."/>
            <person name="Cawley S."/>
            <person name="Dahlke C."/>
            <person name="Davenport L.B."/>
            <person name="Davies P."/>
            <person name="de Pablos B."/>
            <person name="Delcher A."/>
            <person name="Deng Z."/>
            <person name="Mays A.D."/>
            <person name="Dew I."/>
            <person name="Dietz S.M."/>
            <person name="Dodson K."/>
            <person name="Doup L.E."/>
            <person name="Downes M."/>
            <person name="Dugan-Rocha S."/>
            <person name="Dunkov B.C."/>
            <person name="Dunn P."/>
            <person name="Durbin K.J."/>
            <person name="Evangelista C.C."/>
            <person name="Ferraz C."/>
            <person name="Ferriera S."/>
            <person name="Fleischmann W."/>
            <person name="Fosler C."/>
            <person name="Gabrielian A.E."/>
            <person name="Garg N.S."/>
            <person name="Gelbart W.M."/>
            <person name="Glasser K."/>
            <person name="Glodek A."/>
            <person name="Gong F."/>
            <person name="Gorrell J.H."/>
            <person name="Gu Z."/>
            <person name="Guan P."/>
            <person name="Harris M."/>
            <person name="Harris N.L."/>
            <person name="Harvey D."/>
            <person name="Heiman T.J."/>
            <person name="Hernandez J.R."/>
            <person name="Houck J."/>
            <person name="Hostin D."/>
            <person name="Houston K.A."/>
            <person name="Howland T.J."/>
            <person name="Wei M.H."/>
            <person name="Ibegwam C."/>
            <person name="Jalali M."/>
            <person name="Kalush F."/>
            <person name="Karpen G.H."/>
            <person name="Ke Z."/>
            <person name="Kennison J.A."/>
            <person name="Ketchum K.A."/>
            <person name="Kimmel B.E."/>
            <person name="Kodira C.D."/>
            <person name="Kraft C."/>
            <person name="Kravitz S."/>
            <person name="Kulp D."/>
            <person name="Lai Z."/>
            <person name="Lasko P."/>
            <person name="Lei Y."/>
            <person name="Levitsky A.A."/>
            <person name="Li J."/>
            <person name="Li Z."/>
            <person name="Liang Y."/>
            <person name="Lin X."/>
            <person name="Liu X."/>
            <person name="Mattei B."/>
            <person name="McIntosh T.C."/>
            <person name="McLeod M.P."/>
            <person name="McPherson D."/>
            <person name="Merkulov G."/>
            <person name="Milshina N.V."/>
            <person name="Mobarry C."/>
            <person name="Morris J."/>
            <person name="Moshrefi A."/>
            <person name="Mount S.M."/>
            <person name="Moy M."/>
            <person name="Murphy B."/>
            <person name="Murphy L."/>
            <person name="Muzny D.M."/>
            <person name="Nelson D.L."/>
            <person name="Nelson D.R."/>
            <person name="Nelson K.A."/>
            <person name="Nixon K."/>
            <person name="Nusskern D.R."/>
            <person name="Pacleb J.M."/>
            <person name="Palazzolo M."/>
            <person name="Pittman G.S."/>
            <person name="Pan S."/>
            <person name="Pollard J."/>
            <person name="Puri V."/>
            <person name="Reese M.G."/>
            <person name="Reinert K."/>
            <person name="Remington K."/>
            <person name="Saunders R.D."/>
            <person name="Scheeler F."/>
            <person name="Shen H."/>
            <person name="Shue B.C."/>
            <person name="Siden-Kiamos I."/>
            <person name="Simpson M."/>
            <person name="Skupski M.P."/>
            <person name="Smith T."/>
            <person name="Spier E."/>
            <person name="Spradling A.C."/>
            <person name="Stapleton M."/>
            <person name="Strong R."/>
            <person name="Sun E."/>
            <person name="Svirskas R."/>
            <person name="Tector C."/>
            <person name="Turner R."/>
            <person name="Venter E."/>
            <person name="Wang A.H."/>
            <person name="Wang X."/>
            <person name="Wang Z.Y."/>
            <person name="Wassarman D.A."/>
            <person name="Weinstock G.M."/>
            <person name="Weissenbach J."/>
            <person name="Williams S.M."/>
            <person name="WoodageT"/>
            <person name="Worley K.C."/>
            <person name="Wu D."/>
            <person name="Yang S."/>
            <person name="Yao Q.A."/>
            <person name="Ye J."/>
            <person name="Yeh R.F."/>
            <person name="Zaveri J.S."/>
            <person name="Zhan M."/>
            <person name="Zhang G."/>
            <person name="Zhao Q."/>
            <person name="Zheng L."/>
            <person name="Zheng X.H."/>
            <person name="Zhong F.N."/>
            <person name="Zhong W."/>
            <person name="Zhou X."/>
            <person name="Zhu S."/>
            <person name="Zhu X."/>
            <person name="Smith H.O."/>
            <person name="Gibbs R.A."/>
            <person name="Myers E.W."/>
            <person name="Rubin G.M."/>
            <person name="Venter J.C."/>
        </authorList>
    </citation>
    <scope>NUCLEOTIDE SEQUENCE [LARGE SCALE GENOMIC DNA]</scope>
    <source>
        <strain evidence="5">Berkeley</strain>
    </source>
</reference>
<reference evidence="5" key="3">
    <citation type="journal article" date="2002" name="Genome Biol.">
        <title>Annotation of the Drosophila melanogaster euchromatic genome: a systematic review.</title>
        <authorList>
            <person name="Misra S."/>
            <person name="Crosby M.A."/>
            <person name="Mungall C.J."/>
            <person name="Matthews B.B."/>
            <person name="Campbell K.S."/>
            <person name="Hradecky P."/>
            <person name="Huang Y."/>
            <person name="Kaminker J.S."/>
            <person name="Millburn G.H."/>
            <person name="Prochnik S.E."/>
            <person name="Smith C.D."/>
            <person name="Tupy J.L."/>
            <person name="Whitfied E.J."/>
            <person name="Bayraktaroglu L."/>
            <person name="Berman B.P."/>
            <person name="Bettencourt B.R."/>
            <person name="Celniker S.E."/>
            <person name="de Grey A.D."/>
            <person name="Drysdale R.A."/>
            <person name="Harris N.L."/>
            <person name="Richter J."/>
            <person name="Russo S."/>
            <person name="Schroeder A.J."/>
            <person name="Shu S.Q."/>
            <person name="Stapleton M."/>
            <person name="Yamada C."/>
            <person name="Ashburner M."/>
            <person name="Gelbart W.M."/>
            <person name="Rubin G.M."/>
            <person name="Lewis S.E."/>
        </authorList>
    </citation>
    <scope>GENOME REANNOTATION</scope>
    <source>
        <strain evidence="5">Berkeley</strain>
    </source>
</reference>
<evidence type="ECO:0000313" key="3">
    <source>
        <dbReference type="EMBL" id="ABE73277.2"/>
    </source>
</evidence>
<reference evidence="2 5" key="5">
    <citation type="journal article" date="2002" name="Genome Biol.">
        <title>Heterochromatic sequences in a Drosophila whole-genome shotgun assembly.</title>
        <authorList>
            <person name="Hoskins R.A."/>
            <person name="Smith C.D."/>
            <person name="Carlson J.W."/>
            <person name="Carvalho A.B."/>
            <person name="Halpern A."/>
            <person name="Kaminker J.S."/>
            <person name="Kennedy C."/>
            <person name="Mungall C.J."/>
            <person name="Sullivan B.A."/>
            <person name="Sutton G.G."/>
            <person name="Yasuhara J.C."/>
            <person name="Wakimoto B.T."/>
            <person name="Myers E.W."/>
            <person name="Celniker S.E."/>
            <person name="Rubin G.M."/>
            <person name="Karpen G.H."/>
        </authorList>
    </citation>
    <scope>NUCLEOTIDE SEQUENCE [LARGE SCALE GENOMIC DNA]</scope>
    <source>
        <strain evidence="5">Berkeley</strain>
    </source>
</reference>
<reference evidence="2" key="16">
    <citation type="submission" date="2024-06" db="EMBL/GenBank/DDBJ databases">
        <title>Drosophila melanogaster release 4 sequence.</title>
        <authorList>
            <consortium name="Berkeley Drosophila Genome Project"/>
            <person name="Celniker S."/>
            <person name="Carlson J."/>
            <person name="Wan K."/>
            <person name="Pfeiffer B."/>
            <person name="Frise E."/>
            <person name="George R."/>
            <person name="Hoskins R."/>
            <person name="Stapleton M."/>
            <person name="Pacleb J."/>
            <person name="Park S."/>
            <person name="Svirskas R."/>
            <person name="Smith E."/>
            <person name="Yu C."/>
            <person name="Rubin G."/>
        </authorList>
    </citation>
    <scope>NUCLEOTIDE SEQUENCE</scope>
</reference>
<dbReference type="RefSeq" id="NP_732806.1">
    <property type="nucleotide sequence ID" value="NM_170042.2"/>
</dbReference>
<evidence type="ECO:0000313" key="5">
    <source>
        <dbReference type="Proteomes" id="UP000000803"/>
    </source>
</evidence>
<name>Q8IMZ6_DROME</name>
<dbReference type="InterPro" id="IPR036910">
    <property type="entry name" value="HMG_box_dom_sf"/>
</dbReference>
<dbReference type="InterPro" id="IPR024460">
    <property type="entry name" value="Protamine-like"/>
</dbReference>
<reference evidence="2" key="15">
    <citation type="submission" date="2023-12" db="EMBL/GenBank/DDBJ databases">
        <authorList>
            <consortium name="FlyBase"/>
        </authorList>
    </citation>
    <scope>NUCLEOTIDE SEQUENCE</scope>
</reference>
<dbReference type="ExpressionAtlas" id="Q8IMZ6">
    <property type="expression patterns" value="baseline and differential"/>
</dbReference>
<dbReference type="STRING" id="7227.FBpp0083732"/>
<reference evidence="2 5" key="9">
    <citation type="journal article" date="2007" name="Science">
        <title>The Release 5.1 annotation of Drosophila melanogaster heterochromatin.</title>
        <authorList>
            <person name="Smith C.D."/>
            <person name="Shu S."/>
            <person name="Mungall C.J."/>
            <person name="Karpen G.H."/>
        </authorList>
    </citation>
    <scope>NUCLEOTIDE SEQUENCE [LARGE SCALE GENOMIC DNA]</scope>
    <source>
        <strain evidence="5">Berkeley</strain>
    </source>
</reference>
<dbReference type="PaxDb" id="7227-FBpp0083732"/>
<dbReference type="FlyBase" id="FBgn0051281">
    <property type="gene designation" value="Tpl94D"/>
</dbReference>
<reference evidence="2" key="12">
    <citation type="journal article" date="2015" name="G3 (Bethesda)">
        <title>Gene Model Annotations for Drosophila melanogaster: Impact of High-Throughput Data.</title>
        <authorList>
            <consortium name="FlyBase Consortium"/>
            <person name="Matthews B.B."/>
            <person name="Dos Santos G."/>
            <person name="Crosby M.A."/>
            <person name="Emmert D.B."/>
            <person name="St Pierre S.E."/>
            <person name="Gramates L.S."/>
            <person name="Zhou P."/>
            <person name="Schroeder A.J."/>
            <person name="Falls K."/>
            <person name="Strelets V."/>
            <person name="Russo S.M."/>
            <person name="Gelbart W.M."/>
            <person name="null"/>
        </authorList>
    </citation>
    <scope>NUCLEOTIDE SEQUENCE</scope>
</reference>
<dbReference type="Proteomes" id="UP000000803">
    <property type="component" value="Chromosome 3R"/>
</dbReference>
<evidence type="ECO:0000313" key="2">
    <source>
        <dbReference type="EMBL" id="AAN13922.1"/>
    </source>
</evidence>
<dbReference type="GO" id="GO:0000785">
    <property type="term" value="C:chromatin"/>
    <property type="evidence" value="ECO:0000255"/>
    <property type="project" value="FlyBase"/>
</dbReference>
<reference evidence="5" key="4">
    <citation type="journal article" date="2002" name="Genome Biol.">
        <title>The transposable elements of the Drosophila melanogaster euchromatin: a genomics perspective.</title>
        <authorList>
            <person name="Kaminker J.S."/>
            <person name="Bergman C.M."/>
            <person name="Kronmiller B."/>
            <person name="Carlson J."/>
            <person name="Svirskas R."/>
            <person name="Patel S."/>
            <person name="Frise E."/>
            <person name="Wheeler D.A."/>
            <person name="Lewis S.E."/>
            <person name="Rubin G.M."/>
            <person name="Ashburner M."/>
            <person name="Celniker S.E."/>
        </authorList>
    </citation>
    <scope>NUCLEOTIDE SEQUENCE [LARGE SCALE GENOMIC DNA]</scope>
    <source>
        <strain evidence="5">Berkeley</strain>
    </source>
</reference>
<proteinExistence type="evidence at transcript level"/>
<dbReference type="AlphaFoldDB" id="Q8IMZ6"/>
<dbReference type="FunCoup" id="Q8IMZ6">
    <property type="interactions" value="2"/>
</dbReference>
<dbReference type="SMR" id="Q8IMZ6"/>
<dbReference type="SUPFAM" id="SSF47095">
    <property type="entry name" value="HMG-box"/>
    <property type="match status" value="1"/>
</dbReference>
<dbReference type="UCSC" id="CG31281-RA">
    <property type="organism name" value="d. melanogaster"/>
</dbReference>
<dbReference type="VEuPathDB" id="VectorBase:FBgn0051281"/>
<dbReference type="Bgee" id="FBgn0051281">
    <property type="expression patterns" value="Expressed in spermatocyte in testis and 27 other cell types or tissues"/>
</dbReference>
<feature type="region of interest" description="Disordered" evidence="1">
    <location>
        <begin position="58"/>
        <end position="94"/>
    </location>
</feature>
<reference evidence="2 5" key="6">
    <citation type="journal article" date="2005" name="PLoS Comput. Biol.">
        <title>Combined evidence annotation of transposable elements in genome sequences.</title>
        <authorList>
            <person name="Quesneville H."/>
            <person name="Bergman C.M."/>
            <person name="Andrieu O."/>
            <person name="Autard D."/>
            <person name="Nouaud D."/>
            <person name="Ashburner M."/>
            <person name="Anxolabehere D."/>
        </authorList>
    </citation>
    <scope>NUCLEOTIDE SEQUENCE [LARGE SCALE GENOMIC DNA]</scope>
    <source>
        <strain evidence="5">Berkeley</strain>
    </source>
</reference>
<reference evidence="2" key="8">
    <citation type="submission" date="2006-08" db="EMBL/GenBank/DDBJ databases">
        <authorList>
            <person name="Celniker S."/>
            <person name="Carlson J."/>
            <person name="Wan K."/>
            <person name="Frise E."/>
            <person name="Hoskins R."/>
            <person name="Park S."/>
            <person name="Svirskas R."/>
            <person name="Rubin G."/>
        </authorList>
    </citation>
    <scope>NUCLEOTIDE SEQUENCE</scope>
</reference>
<accession>Q1RKV4</accession>
<organism evidence="2 5">
    <name type="scientific">Drosophila melanogaster</name>
    <name type="common">Fruit fly</name>
    <dbReference type="NCBI Taxonomy" id="7227"/>
    <lineage>
        <taxon>Eukaryota</taxon>
        <taxon>Metazoa</taxon>
        <taxon>Ecdysozoa</taxon>
        <taxon>Arthropoda</taxon>
        <taxon>Hexapoda</taxon>
        <taxon>Insecta</taxon>
        <taxon>Pterygota</taxon>
        <taxon>Neoptera</taxon>
        <taxon>Endopterygota</taxon>
        <taxon>Diptera</taxon>
        <taxon>Brachycera</taxon>
        <taxon>Muscomorpha</taxon>
        <taxon>Ephydroidea</taxon>
        <taxon>Drosophilidae</taxon>
        <taxon>Drosophila</taxon>
        <taxon>Sophophora</taxon>
    </lineage>
</organism>
<reference evidence="3" key="7">
    <citation type="submission" date="2006-04" db="EMBL/GenBank/DDBJ databases">
        <authorList>
            <person name="Stapleton M."/>
            <person name="Carlson J."/>
            <person name="Chavez C."/>
            <person name="Frise E."/>
            <person name="George R."/>
            <person name="Pacleb J."/>
            <person name="Park S."/>
            <person name="Wan K."/>
            <person name="Yu C."/>
            <person name="Celniker S."/>
        </authorList>
    </citation>
    <scope>NUCLEOTIDE SEQUENCE</scope>
</reference>
<keyword evidence="5" id="KW-1185">Reference proteome</keyword>
<sequence length="164" mass="18799">MGSVLSRSDQPRDSVAYRNFLTVYRNQHKQMSSNDALLSASREWGTLSQAQRNRYANMKDSPKRGTKNITENAAARRKITKKNSRSKRISQRRIQDKGSAYKPLTLNRSYVIRKSLVPSRGFLNLVQFFQEIHSEMPRSLAVKEAVSSWCAMNADQRGIFISDL</sequence>
<dbReference type="GO" id="GO:0035092">
    <property type="term" value="P:sperm DNA condensation"/>
    <property type="evidence" value="ECO:0000270"/>
    <property type="project" value="FlyBase"/>
</dbReference>
<reference evidence="2 5" key="10">
    <citation type="journal article" date="2007" name="Science">
        <title>Sequence finishing and mapping of Drosophila melanogaster heterochromatin.</title>
        <authorList>
            <person name="Hoskins R.A."/>
            <person name="Carlson J.W."/>
            <person name="Kennedy C."/>
            <person name="Acevedo D."/>
            <person name="Evans-Holm M."/>
            <person name="Frise E."/>
            <person name="Wan K.H."/>
            <person name="Park S."/>
            <person name="Mendez-Lago M."/>
            <person name="Rossi F."/>
            <person name="Villasante A."/>
            <person name="Dimitri P."/>
            <person name="Karpen G.H."/>
            <person name="Celniker S.E."/>
        </authorList>
    </citation>
    <scope>NUCLEOTIDE SEQUENCE [LARGE SCALE GENOMIC DNA]</scope>
    <source>
        <strain evidence="5">Berkeley</strain>
    </source>
</reference>
<protein>
    <submittedName>
        <fullName evidence="3">IP10875p</fullName>
    </submittedName>
    <submittedName>
        <fullName evidence="2">Transition protein-like 94D, isoform A</fullName>
    </submittedName>
</protein>
<dbReference type="BioGRID-ORCS" id="318658">
    <property type="hits" value="1 hit in 1 CRISPR screen"/>
</dbReference>
<evidence type="ECO:0000256" key="1">
    <source>
        <dbReference type="SAM" id="MobiDB-lite"/>
    </source>
</evidence>
<dbReference type="EMBL" id="AE014297">
    <property type="protein sequence ID" value="AAN13922.1"/>
    <property type="molecule type" value="Genomic_DNA"/>
</dbReference>
<feature type="compositionally biased region" description="Basic residues" evidence="1">
    <location>
        <begin position="75"/>
        <end position="91"/>
    </location>
</feature>